<gene>
    <name evidence="1" type="primary">Dsec\GM16779</name>
    <name evidence="1" type="ORF">Dsec_GM16779</name>
</gene>
<dbReference type="HOGENOM" id="CLU_2888153_0_0_1"/>
<keyword evidence="2" id="KW-1185">Reference proteome</keyword>
<dbReference type="Proteomes" id="UP000001292">
    <property type="component" value="Unassembled WGS sequence"/>
</dbReference>
<evidence type="ECO:0000313" key="1">
    <source>
        <dbReference type="EMBL" id="EDW45460.1"/>
    </source>
</evidence>
<organism evidence="2">
    <name type="scientific">Drosophila sechellia</name>
    <name type="common">Fruit fly</name>
    <dbReference type="NCBI Taxonomy" id="7238"/>
    <lineage>
        <taxon>Eukaryota</taxon>
        <taxon>Metazoa</taxon>
        <taxon>Ecdysozoa</taxon>
        <taxon>Arthropoda</taxon>
        <taxon>Hexapoda</taxon>
        <taxon>Insecta</taxon>
        <taxon>Pterygota</taxon>
        <taxon>Neoptera</taxon>
        <taxon>Endopterygota</taxon>
        <taxon>Diptera</taxon>
        <taxon>Brachycera</taxon>
        <taxon>Muscomorpha</taxon>
        <taxon>Ephydroidea</taxon>
        <taxon>Drosophilidae</taxon>
        <taxon>Drosophila</taxon>
        <taxon>Sophophora</taxon>
    </lineage>
</organism>
<accession>B4ID34</accession>
<reference evidence="1 2" key="1">
    <citation type="journal article" date="2007" name="Nature">
        <title>Evolution of genes and genomes on the Drosophila phylogeny.</title>
        <authorList>
            <consortium name="Drosophila 12 Genomes Consortium"/>
            <person name="Clark A.G."/>
            <person name="Eisen M.B."/>
            <person name="Smith D.R."/>
            <person name="Bergman C.M."/>
            <person name="Oliver B."/>
            <person name="Markow T.A."/>
            <person name="Kaufman T.C."/>
            <person name="Kellis M."/>
            <person name="Gelbart W."/>
            <person name="Iyer V.N."/>
            <person name="Pollard D.A."/>
            <person name="Sackton T.B."/>
            <person name="Larracuente A.M."/>
            <person name="Singh N.D."/>
            <person name="Abad J.P."/>
            <person name="Abt D.N."/>
            <person name="Adryan B."/>
            <person name="Aguade M."/>
            <person name="Akashi H."/>
            <person name="Anderson W.W."/>
            <person name="Aquadro C.F."/>
            <person name="Ardell D.H."/>
            <person name="Arguello R."/>
            <person name="Artieri C.G."/>
            <person name="Barbash D.A."/>
            <person name="Barker D."/>
            <person name="Barsanti P."/>
            <person name="Batterham P."/>
            <person name="Batzoglou S."/>
            <person name="Begun D."/>
            <person name="Bhutkar A."/>
            <person name="Blanco E."/>
            <person name="Bosak S.A."/>
            <person name="Bradley R.K."/>
            <person name="Brand A.D."/>
            <person name="Brent M.R."/>
            <person name="Brooks A.N."/>
            <person name="Brown R.H."/>
            <person name="Butlin R.K."/>
            <person name="Caggese C."/>
            <person name="Calvi B.R."/>
            <person name="Bernardo de Carvalho A."/>
            <person name="Caspi A."/>
            <person name="Castrezana S."/>
            <person name="Celniker S.E."/>
            <person name="Chang J.L."/>
            <person name="Chapple C."/>
            <person name="Chatterji S."/>
            <person name="Chinwalla A."/>
            <person name="Civetta A."/>
            <person name="Clifton S.W."/>
            <person name="Comeron J.M."/>
            <person name="Costello J.C."/>
            <person name="Coyne J.A."/>
            <person name="Daub J."/>
            <person name="David R.G."/>
            <person name="Delcher A.L."/>
            <person name="Delehaunty K."/>
            <person name="Do C.B."/>
            <person name="Ebling H."/>
            <person name="Edwards K."/>
            <person name="Eickbush T."/>
            <person name="Evans J.D."/>
            <person name="Filipski A."/>
            <person name="Findeiss S."/>
            <person name="Freyhult E."/>
            <person name="Fulton L."/>
            <person name="Fulton R."/>
            <person name="Garcia A.C."/>
            <person name="Gardiner A."/>
            <person name="Garfield D.A."/>
            <person name="Garvin B.E."/>
            <person name="Gibson G."/>
            <person name="Gilbert D."/>
            <person name="Gnerre S."/>
            <person name="Godfrey J."/>
            <person name="Good R."/>
            <person name="Gotea V."/>
            <person name="Gravely B."/>
            <person name="Greenberg A.J."/>
            <person name="Griffiths-Jones S."/>
            <person name="Gross S."/>
            <person name="Guigo R."/>
            <person name="Gustafson E.A."/>
            <person name="Haerty W."/>
            <person name="Hahn M.W."/>
            <person name="Halligan D.L."/>
            <person name="Halpern A.L."/>
            <person name="Halter G.M."/>
            <person name="Han M.V."/>
            <person name="Heger A."/>
            <person name="Hillier L."/>
            <person name="Hinrichs A.S."/>
            <person name="Holmes I."/>
            <person name="Hoskins R.A."/>
            <person name="Hubisz M.J."/>
            <person name="Hultmark D."/>
            <person name="Huntley M.A."/>
            <person name="Jaffe D.B."/>
            <person name="Jagadeeshan S."/>
            <person name="Jeck W.R."/>
            <person name="Johnson J."/>
            <person name="Jones C.D."/>
            <person name="Jordan W.C."/>
            <person name="Karpen G.H."/>
            <person name="Kataoka E."/>
            <person name="Keightley P.D."/>
            <person name="Kheradpour P."/>
            <person name="Kirkness E.F."/>
            <person name="Koerich L.B."/>
            <person name="Kristiansen K."/>
            <person name="Kudrna D."/>
            <person name="Kulathinal R.J."/>
            <person name="Kumar S."/>
            <person name="Kwok R."/>
            <person name="Lander E."/>
            <person name="Langley C.H."/>
            <person name="Lapoint R."/>
            <person name="Lazzaro B.P."/>
            <person name="Lee S.J."/>
            <person name="Levesque L."/>
            <person name="Li R."/>
            <person name="Lin C.F."/>
            <person name="Lin M.F."/>
            <person name="Lindblad-Toh K."/>
            <person name="Llopart A."/>
            <person name="Long M."/>
            <person name="Low L."/>
            <person name="Lozovsky E."/>
            <person name="Lu J."/>
            <person name="Luo M."/>
            <person name="Machado C.A."/>
            <person name="Makalowski W."/>
            <person name="Marzo M."/>
            <person name="Matsuda M."/>
            <person name="Matzkin L."/>
            <person name="McAllister B."/>
            <person name="McBride C.S."/>
            <person name="McKernan B."/>
            <person name="McKernan K."/>
            <person name="Mendez-Lago M."/>
            <person name="Minx P."/>
            <person name="Mollenhauer M.U."/>
            <person name="Montooth K."/>
            <person name="Mount S.M."/>
            <person name="Mu X."/>
            <person name="Myers E."/>
            <person name="Negre B."/>
            <person name="Newfeld S."/>
            <person name="Nielsen R."/>
            <person name="Noor M.A."/>
            <person name="O'Grady P."/>
            <person name="Pachter L."/>
            <person name="Papaceit M."/>
            <person name="Parisi M.J."/>
            <person name="Parisi M."/>
            <person name="Parts L."/>
            <person name="Pedersen J.S."/>
            <person name="Pesole G."/>
            <person name="Phillippy A.M."/>
            <person name="Ponting C.P."/>
            <person name="Pop M."/>
            <person name="Porcelli D."/>
            <person name="Powell J.R."/>
            <person name="Prohaska S."/>
            <person name="Pruitt K."/>
            <person name="Puig M."/>
            <person name="Quesneville H."/>
            <person name="Ram K.R."/>
            <person name="Rand D."/>
            <person name="Rasmussen M.D."/>
            <person name="Reed L.K."/>
            <person name="Reenan R."/>
            <person name="Reily A."/>
            <person name="Remington K.A."/>
            <person name="Rieger T.T."/>
            <person name="Ritchie M.G."/>
            <person name="Robin C."/>
            <person name="Rogers Y.H."/>
            <person name="Rohde C."/>
            <person name="Rozas J."/>
            <person name="Rubenfield M.J."/>
            <person name="Ruiz A."/>
            <person name="Russo S."/>
            <person name="Salzberg S.L."/>
            <person name="Sanchez-Gracia A."/>
            <person name="Saranga D.J."/>
            <person name="Sato H."/>
            <person name="Schaeffer S.W."/>
            <person name="Schatz M.C."/>
            <person name="Schlenke T."/>
            <person name="Schwartz R."/>
            <person name="Segarra C."/>
            <person name="Singh R.S."/>
            <person name="Sirot L."/>
            <person name="Sirota M."/>
            <person name="Sisneros N.B."/>
            <person name="Smith C.D."/>
            <person name="Smith T.F."/>
            <person name="Spieth J."/>
            <person name="Stage D.E."/>
            <person name="Stark A."/>
            <person name="Stephan W."/>
            <person name="Strausberg R.L."/>
            <person name="Strempel S."/>
            <person name="Sturgill D."/>
            <person name="Sutton G."/>
            <person name="Sutton G.G."/>
            <person name="Tao W."/>
            <person name="Teichmann S."/>
            <person name="Tobari Y.N."/>
            <person name="Tomimura Y."/>
            <person name="Tsolas J.M."/>
            <person name="Valente V.L."/>
            <person name="Venter E."/>
            <person name="Venter J.C."/>
            <person name="Vicario S."/>
            <person name="Vieira F.G."/>
            <person name="Vilella A.J."/>
            <person name="Villasante A."/>
            <person name="Walenz B."/>
            <person name="Wang J."/>
            <person name="Wasserman M."/>
            <person name="Watts T."/>
            <person name="Wilson D."/>
            <person name="Wilson R.K."/>
            <person name="Wing R.A."/>
            <person name="Wolfner M.F."/>
            <person name="Wong A."/>
            <person name="Wong G.K."/>
            <person name="Wu C.I."/>
            <person name="Wu G."/>
            <person name="Yamamoto D."/>
            <person name="Yang H.P."/>
            <person name="Yang S.P."/>
            <person name="Yorke J.A."/>
            <person name="Yoshida K."/>
            <person name="Zdobnov E."/>
            <person name="Zhang P."/>
            <person name="Zhang Y."/>
            <person name="Zimin A.V."/>
            <person name="Baldwin J."/>
            <person name="Abdouelleil A."/>
            <person name="Abdulkadir J."/>
            <person name="Abebe A."/>
            <person name="Abera B."/>
            <person name="Abreu J."/>
            <person name="Acer S.C."/>
            <person name="Aftuck L."/>
            <person name="Alexander A."/>
            <person name="An P."/>
            <person name="Anderson E."/>
            <person name="Anderson S."/>
            <person name="Arachi H."/>
            <person name="Azer M."/>
            <person name="Bachantsang P."/>
            <person name="Barry A."/>
            <person name="Bayul T."/>
            <person name="Berlin A."/>
            <person name="Bessette D."/>
            <person name="Bloom T."/>
            <person name="Blye J."/>
            <person name="Boguslavskiy L."/>
            <person name="Bonnet C."/>
            <person name="Boukhgalter B."/>
            <person name="Bourzgui I."/>
            <person name="Brown A."/>
            <person name="Cahill P."/>
            <person name="Channer S."/>
            <person name="Cheshatsang Y."/>
            <person name="Chuda L."/>
            <person name="Citroen M."/>
            <person name="Collymore A."/>
            <person name="Cooke P."/>
            <person name="Costello M."/>
            <person name="D'Aco K."/>
            <person name="Daza R."/>
            <person name="De Haan G."/>
            <person name="DeGray S."/>
            <person name="DeMaso C."/>
            <person name="Dhargay N."/>
            <person name="Dooley K."/>
            <person name="Dooley E."/>
            <person name="Doricent M."/>
            <person name="Dorje P."/>
            <person name="Dorjee K."/>
            <person name="Dupes A."/>
            <person name="Elong R."/>
            <person name="Falk J."/>
            <person name="Farina A."/>
            <person name="Faro S."/>
            <person name="Ferguson D."/>
            <person name="Fisher S."/>
            <person name="Foley C.D."/>
            <person name="Franke A."/>
            <person name="Friedrich D."/>
            <person name="Gadbois L."/>
            <person name="Gearin G."/>
            <person name="Gearin C.R."/>
            <person name="Giannoukos G."/>
            <person name="Goode T."/>
            <person name="Graham J."/>
            <person name="Grandbois E."/>
            <person name="Grewal S."/>
            <person name="Gyaltsen K."/>
            <person name="Hafez N."/>
            <person name="Hagos B."/>
            <person name="Hall J."/>
            <person name="Henson C."/>
            <person name="Hollinger A."/>
            <person name="Honan T."/>
            <person name="Huard M.D."/>
            <person name="Hughes L."/>
            <person name="Hurhula B."/>
            <person name="Husby M.E."/>
            <person name="Kamat A."/>
            <person name="Kanga B."/>
            <person name="Kashin S."/>
            <person name="Khazanovich D."/>
            <person name="Kisner P."/>
            <person name="Lance K."/>
            <person name="Lara M."/>
            <person name="Lee W."/>
            <person name="Lennon N."/>
            <person name="Letendre F."/>
            <person name="LeVine R."/>
            <person name="Lipovsky A."/>
            <person name="Liu X."/>
            <person name="Liu J."/>
            <person name="Liu S."/>
            <person name="Lokyitsang T."/>
            <person name="Lokyitsang Y."/>
            <person name="Lubonja R."/>
            <person name="Lui A."/>
            <person name="MacDonald P."/>
            <person name="Magnisalis V."/>
            <person name="Maru K."/>
            <person name="Matthews C."/>
            <person name="McCusker W."/>
            <person name="McDonough S."/>
            <person name="Mehta T."/>
            <person name="Meldrim J."/>
            <person name="Meneus L."/>
            <person name="Mihai O."/>
            <person name="Mihalev A."/>
            <person name="Mihova T."/>
            <person name="Mittelman R."/>
            <person name="Mlenga V."/>
            <person name="Montmayeur A."/>
            <person name="Mulrain L."/>
            <person name="Navidi A."/>
            <person name="Naylor J."/>
            <person name="Negash T."/>
            <person name="Nguyen T."/>
            <person name="Nguyen N."/>
            <person name="Nicol R."/>
            <person name="Norbu C."/>
            <person name="Norbu N."/>
            <person name="Novod N."/>
            <person name="O'Neill B."/>
            <person name="Osman S."/>
            <person name="Markiewicz E."/>
            <person name="Oyono O.L."/>
            <person name="Patti C."/>
            <person name="Phunkhang P."/>
            <person name="Pierre F."/>
            <person name="Priest M."/>
            <person name="Raghuraman S."/>
            <person name="Rege F."/>
            <person name="Reyes R."/>
            <person name="Rise C."/>
            <person name="Rogov P."/>
            <person name="Ross K."/>
            <person name="Ryan E."/>
            <person name="Settipalli S."/>
            <person name="Shea T."/>
            <person name="Sherpa N."/>
            <person name="Shi L."/>
            <person name="Shih D."/>
            <person name="Sparrow T."/>
            <person name="Spaulding J."/>
            <person name="Stalker J."/>
            <person name="Stange-Thomann N."/>
            <person name="Stavropoulos S."/>
            <person name="Stone C."/>
            <person name="Strader C."/>
            <person name="Tesfaye S."/>
            <person name="Thomson T."/>
            <person name="Thoulutsang Y."/>
            <person name="Thoulutsang D."/>
            <person name="Topham K."/>
            <person name="Topping I."/>
            <person name="Tsamla T."/>
            <person name="Vassiliev H."/>
            <person name="Vo A."/>
            <person name="Wangchuk T."/>
            <person name="Wangdi T."/>
            <person name="Weiand M."/>
            <person name="Wilkinson J."/>
            <person name="Wilson A."/>
            <person name="Yadav S."/>
            <person name="Young G."/>
            <person name="Yu Q."/>
            <person name="Zembek L."/>
            <person name="Zhong D."/>
            <person name="Zimmer A."/>
            <person name="Zwirko Z."/>
            <person name="Jaffe D.B."/>
            <person name="Alvarez P."/>
            <person name="Brockman W."/>
            <person name="Butler J."/>
            <person name="Chin C."/>
            <person name="Gnerre S."/>
            <person name="Grabherr M."/>
            <person name="Kleber M."/>
            <person name="Mauceli E."/>
            <person name="MacCallum I."/>
        </authorList>
    </citation>
    <scope>NUCLEOTIDE SEQUENCE [LARGE SCALE GENOMIC DNA]</scope>
    <source>
        <strain evidence="2">Rob3c / Tucson 14021-0248.25</strain>
    </source>
</reference>
<protein>
    <submittedName>
        <fullName evidence="1">GM16779</fullName>
    </submittedName>
</protein>
<evidence type="ECO:0000313" key="2">
    <source>
        <dbReference type="Proteomes" id="UP000001292"/>
    </source>
</evidence>
<dbReference type="AlphaFoldDB" id="B4ID34"/>
<proteinExistence type="predicted"/>
<sequence>MAKPHSGGTAFMITVNLYARKKRTECGSGGVVVDPDLDLEPPAIETWLKLSALPSRPVMSVQS</sequence>
<dbReference type="EMBL" id="CH480829">
    <property type="protein sequence ID" value="EDW45460.1"/>
    <property type="molecule type" value="Genomic_DNA"/>
</dbReference>
<name>B4ID34_DROSE</name>